<sequence>MYVIRYVPERRSALVGVELTRARGDNDGVTEDGQRLFECKPLHGVFVREEHLSAFSEADRAACVVQSSWRRYTACQRFRHLFLSHAWNVLDNTQEQLNLKRSEEFKSAEYTLAQLSKKKHVTRTVSDIAISEIPIDADYTGPHVVWPLELSNVLAILESFKTTTLLHYKYVLELLKEGTRSFSPLPTLQDISLTEGETLTVVGDLHGQLQDLFTIFSMHGLPSPRTKYFFNGDFVDRGLYGTEVVLTLVLFRLLYPCSVFLNRGNHESRTQNAWMGFQDEVYAKYSGADEADYDRPRRVYDAFQNLFDALPLCAVVQEKIFIVHGGLFSRDHVTLAELRSIARHREPPLHQATREDQLFEELLWSDPRLVASRQASERGAGVEFGVHVTNHFCLENHLALILRSHECVLEGYEILHGGRLITLFSASRYCGTQMNKGAFLTLGPELEPAIQQFYAHAMHESTFGLPAGHQDATAHDVLEDETLRMLAERICDAKAALYWYFTQHELERDGTVPRCVWADALRTVLQLDLPFLTYQAKLADVVAQDPTRINYSQFLARYRIENEAVDPTGWQERILARICQKLYRAMGAGDLEAAFHVFDTDASGFIEYTEFVTTLKRLDTGLSDQQVFALMRTADTNDDGRIDFHEFAHRFQVIFTAQTTTSSLDAPEEADAPLEPIEAVGARVRTHDVRPLDLETRHALVQIGQALFARGGSLHDHFYHLDTNHDGVLSRLEFQAALADLGFAFGQDVLDRVLAAVDRDGGHSIDYNEFVAAFRVEDVKARASGDLTWQHSVLHHVANVLYQHRVSLCHAFRLFDPAHRGVITRDEFRTGMQTLNAVLDAPLSDDQMDEVVAALDRHEDGGINYKDFLDSFRVVDVVGHVEEDDDDEAHDERQSKHGRACPPSGAGSRT</sequence>
<dbReference type="Proteomes" id="UP001163321">
    <property type="component" value="Chromosome 9"/>
</dbReference>
<gene>
    <name evidence="1" type="ORF">PsorP6_014155</name>
</gene>
<dbReference type="EMBL" id="CM047588">
    <property type="protein sequence ID" value="KAI9905184.1"/>
    <property type="molecule type" value="Genomic_DNA"/>
</dbReference>
<accession>A0ACC0VFG6</accession>
<protein>
    <submittedName>
        <fullName evidence="1">Uncharacterized protein</fullName>
    </submittedName>
</protein>
<keyword evidence="2" id="KW-1185">Reference proteome</keyword>
<evidence type="ECO:0000313" key="1">
    <source>
        <dbReference type="EMBL" id="KAI9905184.1"/>
    </source>
</evidence>
<evidence type="ECO:0000313" key="2">
    <source>
        <dbReference type="Proteomes" id="UP001163321"/>
    </source>
</evidence>
<organism evidence="1 2">
    <name type="scientific">Peronosclerospora sorghi</name>
    <dbReference type="NCBI Taxonomy" id="230839"/>
    <lineage>
        <taxon>Eukaryota</taxon>
        <taxon>Sar</taxon>
        <taxon>Stramenopiles</taxon>
        <taxon>Oomycota</taxon>
        <taxon>Peronosporomycetes</taxon>
        <taxon>Peronosporales</taxon>
        <taxon>Peronosporaceae</taxon>
        <taxon>Peronosclerospora</taxon>
    </lineage>
</organism>
<proteinExistence type="predicted"/>
<name>A0ACC0VFG6_9STRA</name>
<reference evidence="1 2" key="1">
    <citation type="journal article" date="2022" name="bioRxiv">
        <title>The genome of the oomycete Peronosclerospora sorghi, a cosmopolitan pathogen of maize and sorghum, is inflated with dispersed pseudogenes.</title>
        <authorList>
            <person name="Fletcher K."/>
            <person name="Martin F."/>
            <person name="Isakeit T."/>
            <person name="Cavanaugh K."/>
            <person name="Magill C."/>
            <person name="Michelmore R."/>
        </authorList>
    </citation>
    <scope>NUCLEOTIDE SEQUENCE [LARGE SCALE GENOMIC DNA]</scope>
    <source>
        <strain evidence="1">P6</strain>
    </source>
</reference>
<comment type="caution">
    <text evidence="1">The sequence shown here is derived from an EMBL/GenBank/DDBJ whole genome shotgun (WGS) entry which is preliminary data.</text>
</comment>